<evidence type="ECO:0000256" key="6">
    <source>
        <dbReference type="SAM" id="Phobius"/>
    </source>
</evidence>
<comment type="similarity">
    <text evidence="2">Belongs to the EamA transporter family.</text>
</comment>
<feature type="transmembrane region" description="Helical" evidence="6">
    <location>
        <begin position="126"/>
        <end position="144"/>
    </location>
</feature>
<reference evidence="8 9" key="1">
    <citation type="submission" date="2017-04" db="EMBL/GenBank/DDBJ databases">
        <authorList>
            <person name="Afonso C.L."/>
            <person name="Miller P.J."/>
            <person name="Scott M.A."/>
            <person name="Spackman E."/>
            <person name="Goraichik I."/>
            <person name="Dimitrov K.M."/>
            <person name="Suarez D.L."/>
            <person name="Swayne D.E."/>
        </authorList>
    </citation>
    <scope>NUCLEOTIDE SEQUENCE [LARGE SCALE GENOMIC DNA]</scope>
    <source>
        <strain evidence="8 9">DSM 43828</strain>
    </source>
</reference>
<keyword evidence="9" id="KW-1185">Reference proteome</keyword>
<evidence type="ECO:0000259" key="7">
    <source>
        <dbReference type="Pfam" id="PF00892"/>
    </source>
</evidence>
<feature type="transmembrane region" description="Helical" evidence="6">
    <location>
        <begin position="150"/>
        <end position="169"/>
    </location>
</feature>
<sequence length="319" mass="32967">MGSKGTLVRMGLLALLWGSSFLWIKFALQSMSPGQIAIGRILLGAAVLVVLCYSGRQRLPKDPKIWAHLAFAAFFGNALPFFLFGFGEQTVDSGIAGVLNATTPLWALLIGVLLRQERKLFSLRMLGMVVGFGGTLLIFAPWQAGGLTSWGALAILGAAASYAVSYTYIGLKLSGKGTAPIALSAAQLVTAAGLSTLLLPIDGFEPITWHPLGVVAVVILGVFGTGFAFALNYRLIADEGAVAATAVGYLLPVVSVLLGAIVLGEPVTLRVVAGMVVVLLGVGMTRWQPKAAAKPELVVPAVAAAPVGSAVATADRAAE</sequence>
<evidence type="ECO:0000313" key="9">
    <source>
        <dbReference type="Proteomes" id="UP000192674"/>
    </source>
</evidence>
<evidence type="ECO:0000313" key="8">
    <source>
        <dbReference type="EMBL" id="SMC88948.1"/>
    </source>
</evidence>
<organism evidence="8 9">
    <name type="scientific">Kibdelosporangium aridum</name>
    <dbReference type="NCBI Taxonomy" id="2030"/>
    <lineage>
        <taxon>Bacteria</taxon>
        <taxon>Bacillati</taxon>
        <taxon>Actinomycetota</taxon>
        <taxon>Actinomycetes</taxon>
        <taxon>Pseudonocardiales</taxon>
        <taxon>Pseudonocardiaceae</taxon>
        <taxon>Kibdelosporangium</taxon>
    </lineage>
</organism>
<feature type="transmembrane region" description="Helical" evidence="6">
    <location>
        <begin position="181"/>
        <end position="201"/>
    </location>
</feature>
<proteinExistence type="inferred from homology"/>
<dbReference type="SUPFAM" id="SSF103481">
    <property type="entry name" value="Multidrug resistance efflux transporter EmrE"/>
    <property type="match status" value="2"/>
</dbReference>
<evidence type="ECO:0000256" key="3">
    <source>
        <dbReference type="ARBA" id="ARBA00022692"/>
    </source>
</evidence>
<dbReference type="InterPro" id="IPR000620">
    <property type="entry name" value="EamA_dom"/>
</dbReference>
<evidence type="ECO:0000256" key="2">
    <source>
        <dbReference type="ARBA" id="ARBA00007362"/>
    </source>
</evidence>
<feature type="domain" description="EamA" evidence="7">
    <location>
        <begin position="12"/>
        <end position="139"/>
    </location>
</feature>
<evidence type="ECO:0000256" key="4">
    <source>
        <dbReference type="ARBA" id="ARBA00022989"/>
    </source>
</evidence>
<keyword evidence="4 6" id="KW-1133">Transmembrane helix</keyword>
<dbReference type="InterPro" id="IPR037185">
    <property type="entry name" value="EmrE-like"/>
</dbReference>
<feature type="transmembrane region" description="Helical" evidence="6">
    <location>
        <begin position="241"/>
        <end position="263"/>
    </location>
</feature>
<feature type="transmembrane region" description="Helical" evidence="6">
    <location>
        <begin position="7"/>
        <end position="28"/>
    </location>
</feature>
<keyword evidence="5 6" id="KW-0472">Membrane</keyword>
<feature type="transmembrane region" description="Helical" evidence="6">
    <location>
        <begin position="269"/>
        <end position="287"/>
    </location>
</feature>
<name>A0A1W2CW63_KIBAR</name>
<evidence type="ECO:0000256" key="5">
    <source>
        <dbReference type="ARBA" id="ARBA00023136"/>
    </source>
</evidence>
<dbReference type="AlphaFoldDB" id="A0A1W2CW63"/>
<dbReference type="PANTHER" id="PTHR32322:SF2">
    <property type="entry name" value="EAMA DOMAIN-CONTAINING PROTEIN"/>
    <property type="match status" value="1"/>
</dbReference>
<feature type="transmembrane region" description="Helical" evidence="6">
    <location>
        <begin position="93"/>
        <end position="114"/>
    </location>
</feature>
<gene>
    <name evidence="8" type="ORF">SAMN05661093_02484</name>
</gene>
<dbReference type="InterPro" id="IPR050638">
    <property type="entry name" value="AA-Vitamin_Transporters"/>
</dbReference>
<evidence type="ECO:0000256" key="1">
    <source>
        <dbReference type="ARBA" id="ARBA00004141"/>
    </source>
</evidence>
<dbReference type="RefSeq" id="WP_407657088.1">
    <property type="nucleotide sequence ID" value="NZ_FWXV01000002.1"/>
</dbReference>
<keyword evidence="3 6" id="KW-0812">Transmembrane</keyword>
<comment type="subcellular location">
    <subcellularLocation>
        <location evidence="1">Membrane</location>
        <topology evidence="1">Multi-pass membrane protein</topology>
    </subcellularLocation>
</comment>
<protein>
    <submittedName>
        <fullName evidence="8">Permease of the drug/metabolite transporter (DMT) superfamily</fullName>
    </submittedName>
</protein>
<dbReference type="Proteomes" id="UP000192674">
    <property type="component" value="Unassembled WGS sequence"/>
</dbReference>
<accession>A0A1W2CW63</accession>
<dbReference type="Pfam" id="PF00892">
    <property type="entry name" value="EamA"/>
    <property type="match status" value="2"/>
</dbReference>
<feature type="domain" description="EamA" evidence="7">
    <location>
        <begin position="150"/>
        <end position="285"/>
    </location>
</feature>
<dbReference type="EMBL" id="FWXV01000002">
    <property type="protein sequence ID" value="SMC88948.1"/>
    <property type="molecule type" value="Genomic_DNA"/>
</dbReference>
<feature type="transmembrane region" description="Helical" evidence="6">
    <location>
        <begin position="207"/>
        <end position="229"/>
    </location>
</feature>
<feature type="transmembrane region" description="Helical" evidence="6">
    <location>
        <begin position="65"/>
        <end position="87"/>
    </location>
</feature>
<dbReference type="GO" id="GO:0016020">
    <property type="term" value="C:membrane"/>
    <property type="evidence" value="ECO:0007669"/>
    <property type="project" value="UniProtKB-SubCell"/>
</dbReference>
<feature type="transmembrane region" description="Helical" evidence="6">
    <location>
        <begin position="34"/>
        <end position="53"/>
    </location>
</feature>
<dbReference type="PANTHER" id="PTHR32322">
    <property type="entry name" value="INNER MEMBRANE TRANSPORTER"/>
    <property type="match status" value="1"/>
</dbReference>